<dbReference type="AlphaFoldDB" id="A0A5B7CJY1"/>
<evidence type="ECO:0000313" key="2">
    <source>
        <dbReference type="EMBL" id="MPC09585.1"/>
    </source>
</evidence>
<organism evidence="2 3">
    <name type="scientific">Portunus trituberculatus</name>
    <name type="common">Swimming crab</name>
    <name type="synonym">Neptunus trituberculatus</name>
    <dbReference type="NCBI Taxonomy" id="210409"/>
    <lineage>
        <taxon>Eukaryota</taxon>
        <taxon>Metazoa</taxon>
        <taxon>Ecdysozoa</taxon>
        <taxon>Arthropoda</taxon>
        <taxon>Crustacea</taxon>
        <taxon>Multicrustacea</taxon>
        <taxon>Malacostraca</taxon>
        <taxon>Eumalacostraca</taxon>
        <taxon>Eucarida</taxon>
        <taxon>Decapoda</taxon>
        <taxon>Pleocyemata</taxon>
        <taxon>Brachyura</taxon>
        <taxon>Eubrachyura</taxon>
        <taxon>Portunoidea</taxon>
        <taxon>Portunidae</taxon>
        <taxon>Portuninae</taxon>
        <taxon>Portunus</taxon>
    </lineage>
</organism>
<evidence type="ECO:0000256" key="1">
    <source>
        <dbReference type="SAM" id="MobiDB-lite"/>
    </source>
</evidence>
<dbReference type="EMBL" id="VSRR010000076">
    <property type="protein sequence ID" value="MPC09585.1"/>
    <property type="molecule type" value="Genomic_DNA"/>
</dbReference>
<evidence type="ECO:0000313" key="3">
    <source>
        <dbReference type="Proteomes" id="UP000324222"/>
    </source>
</evidence>
<proteinExistence type="predicted"/>
<protein>
    <submittedName>
        <fullName evidence="2">Uncharacterized protein</fullName>
    </submittedName>
</protein>
<dbReference type="Proteomes" id="UP000324222">
    <property type="component" value="Unassembled WGS sequence"/>
</dbReference>
<gene>
    <name evidence="2" type="ORF">E2C01_002200</name>
</gene>
<name>A0A5B7CJY1_PORTR</name>
<feature type="compositionally biased region" description="Basic residues" evidence="1">
    <location>
        <begin position="46"/>
        <end position="55"/>
    </location>
</feature>
<feature type="region of interest" description="Disordered" evidence="1">
    <location>
        <begin position="20"/>
        <end position="98"/>
    </location>
</feature>
<comment type="caution">
    <text evidence="2">The sequence shown here is derived from an EMBL/GenBank/DDBJ whole genome shotgun (WGS) entry which is preliminary data.</text>
</comment>
<keyword evidence="3" id="KW-1185">Reference proteome</keyword>
<sequence length="98" mass="10801">MLWFGAAVVQWDHTRFVGSSVLKRTGSNPSHGPRLSEGVEQQQQHSHQHGQHHHSAPPGCLAWPRQAQRGTVPQPPWSAAPRHTAGPPLLRGRAPSYQ</sequence>
<accession>A0A5B7CJY1</accession>
<reference evidence="2 3" key="1">
    <citation type="submission" date="2019-05" db="EMBL/GenBank/DDBJ databases">
        <title>Another draft genome of Portunus trituberculatus and its Hox gene families provides insights of decapod evolution.</title>
        <authorList>
            <person name="Jeong J.-H."/>
            <person name="Song I."/>
            <person name="Kim S."/>
            <person name="Choi T."/>
            <person name="Kim D."/>
            <person name="Ryu S."/>
            <person name="Kim W."/>
        </authorList>
    </citation>
    <scope>NUCLEOTIDE SEQUENCE [LARGE SCALE GENOMIC DNA]</scope>
    <source>
        <tissue evidence="2">Muscle</tissue>
    </source>
</reference>